<organism evidence="4 5">
    <name type="scientific">Sphaerisporangium siamense</name>
    <dbReference type="NCBI Taxonomy" id="795645"/>
    <lineage>
        <taxon>Bacteria</taxon>
        <taxon>Bacillati</taxon>
        <taxon>Actinomycetota</taxon>
        <taxon>Actinomycetes</taxon>
        <taxon>Streptosporangiales</taxon>
        <taxon>Streptosporangiaceae</taxon>
        <taxon>Sphaerisporangium</taxon>
    </lineage>
</organism>
<gene>
    <name evidence="4" type="ORF">BJ982_006069</name>
</gene>
<name>A0A7W7DEF9_9ACTN</name>
<dbReference type="EMBL" id="JACHND010000001">
    <property type="protein sequence ID" value="MBB4704525.1"/>
    <property type="molecule type" value="Genomic_DNA"/>
</dbReference>
<protein>
    <submittedName>
        <fullName evidence="4">3-oxoacyl-[acyl-carrier protein] reductase</fullName>
        <ecNumber evidence="4">1.1.1.100</ecNumber>
    </submittedName>
</protein>
<sequence length="236" mass="24137">MSGGVALVTGAGSGIGQAVADSLAAAGYTVVCAGRRLARVAETAEAIRARGGAATAVALDVTVAERVDAVIGDVAAEHGRLDVLVNNAGVFRKGEVLELSEDAWRETIEANLTGAFLCARAAARLMTAQEPVAGKRGQIVNVNSGAGLRGYPTGAAYSASKFGLLGLSDTLRAELAGHLVKVTDLVVAAMVESELSTRRDVTRLPATVVGDLVRNLLALEGPAVVTRLDLGQLPLR</sequence>
<dbReference type="InterPro" id="IPR020904">
    <property type="entry name" value="Sc_DH/Rdtase_CS"/>
</dbReference>
<dbReference type="RefSeq" id="WP_184885616.1">
    <property type="nucleotide sequence ID" value="NZ_BOOV01000019.1"/>
</dbReference>
<proteinExistence type="inferred from homology"/>
<dbReference type="PROSITE" id="PS00061">
    <property type="entry name" value="ADH_SHORT"/>
    <property type="match status" value="1"/>
</dbReference>
<accession>A0A7W7DEF9</accession>
<comment type="caution">
    <text evidence="4">The sequence shown here is derived from an EMBL/GenBank/DDBJ whole genome shotgun (WGS) entry which is preliminary data.</text>
</comment>
<reference evidence="4 5" key="1">
    <citation type="submission" date="2020-08" db="EMBL/GenBank/DDBJ databases">
        <title>Sequencing the genomes of 1000 actinobacteria strains.</title>
        <authorList>
            <person name="Klenk H.-P."/>
        </authorList>
    </citation>
    <scope>NUCLEOTIDE SEQUENCE [LARGE SCALE GENOMIC DNA]</scope>
    <source>
        <strain evidence="4 5">DSM 45784</strain>
    </source>
</reference>
<evidence type="ECO:0000313" key="4">
    <source>
        <dbReference type="EMBL" id="MBB4704525.1"/>
    </source>
</evidence>
<evidence type="ECO:0000313" key="5">
    <source>
        <dbReference type="Proteomes" id="UP000542210"/>
    </source>
</evidence>
<comment type="similarity">
    <text evidence="1 3">Belongs to the short-chain dehydrogenases/reductases (SDR) family.</text>
</comment>
<evidence type="ECO:0000256" key="1">
    <source>
        <dbReference type="ARBA" id="ARBA00006484"/>
    </source>
</evidence>
<dbReference type="Pfam" id="PF00106">
    <property type="entry name" value="adh_short"/>
    <property type="match status" value="1"/>
</dbReference>
<dbReference type="AlphaFoldDB" id="A0A7W7DEF9"/>
<evidence type="ECO:0000256" key="3">
    <source>
        <dbReference type="RuleBase" id="RU000363"/>
    </source>
</evidence>
<dbReference type="SUPFAM" id="SSF51735">
    <property type="entry name" value="NAD(P)-binding Rossmann-fold domains"/>
    <property type="match status" value="1"/>
</dbReference>
<dbReference type="PANTHER" id="PTHR43669:SF3">
    <property type="entry name" value="ALCOHOL DEHYDROGENASE, PUTATIVE (AFU_ORTHOLOGUE AFUA_3G03445)-RELATED"/>
    <property type="match status" value="1"/>
</dbReference>
<evidence type="ECO:0000256" key="2">
    <source>
        <dbReference type="ARBA" id="ARBA00023002"/>
    </source>
</evidence>
<dbReference type="PRINTS" id="PR00080">
    <property type="entry name" value="SDRFAMILY"/>
</dbReference>
<keyword evidence="5" id="KW-1185">Reference proteome</keyword>
<dbReference type="InterPro" id="IPR036291">
    <property type="entry name" value="NAD(P)-bd_dom_sf"/>
</dbReference>
<dbReference type="CDD" id="cd05233">
    <property type="entry name" value="SDR_c"/>
    <property type="match status" value="1"/>
</dbReference>
<dbReference type="Proteomes" id="UP000542210">
    <property type="component" value="Unassembled WGS sequence"/>
</dbReference>
<dbReference type="PANTHER" id="PTHR43669">
    <property type="entry name" value="5-KETO-D-GLUCONATE 5-REDUCTASE"/>
    <property type="match status" value="1"/>
</dbReference>
<dbReference type="Gene3D" id="3.40.50.720">
    <property type="entry name" value="NAD(P)-binding Rossmann-like Domain"/>
    <property type="match status" value="1"/>
</dbReference>
<dbReference type="EC" id="1.1.1.100" evidence="4"/>
<dbReference type="InterPro" id="IPR002347">
    <property type="entry name" value="SDR_fam"/>
</dbReference>
<keyword evidence="2 4" id="KW-0560">Oxidoreductase</keyword>
<dbReference type="GO" id="GO:0004316">
    <property type="term" value="F:3-oxoacyl-[acyl-carrier-protein] reductase (NADPH) activity"/>
    <property type="evidence" value="ECO:0007669"/>
    <property type="project" value="UniProtKB-EC"/>
</dbReference>
<dbReference type="PRINTS" id="PR00081">
    <property type="entry name" value="GDHRDH"/>
</dbReference>